<name>A0A220U405_9BACI</name>
<keyword evidence="8" id="KW-1185">Reference proteome</keyword>
<comment type="subcellular location">
    <subcellularLocation>
        <location evidence="1">Cell membrane</location>
        <topology evidence="1">Multi-pass membrane protein</topology>
    </subcellularLocation>
</comment>
<evidence type="ECO:0000256" key="4">
    <source>
        <dbReference type="ARBA" id="ARBA00022989"/>
    </source>
</evidence>
<feature type="transmembrane region" description="Helical" evidence="6">
    <location>
        <begin position="44"/>
        <end position="63"/>
    </location>
</feature>
<keyword evidence="3 6" id="KW-0812">Transmembrane</keyword>
<feature type="transmembrane region" description="Helical" evidence="6">
    <location>
        <begin position="7"/>
        <end position="24"/>
    </location>
</feature>
<evidence type="ECO:0000313" key="8">
    <source>
        <dbReference type="Proteomes" id="UP000198312"/>
    </source>
</evidence>
<dbReference type="OrthoDB" id="2602718at2"/>
<evidence type="ECO:0000256" key="5">
    <source>
        <dbReference type="ARBA" id="ARBA00023136"/>
    </source>
</evidence>
<evidence type="ECO:0000256" key="1">
    <source>
        <dbReference type="ARBA" id="ARBA00004651"/>
    </source>
</evidence>
<keyword evidence="2" id="KW-1003">Cell membrane</keyword>
<dbReference type="KEGG" id="vil:CFK37_11880"/>
<proteinExistence type="predicted"/>
<gene>
    <name evidence="7" type="ORF">CFK37_11880</name>
</gene>
<sequence>MLKKTVAILIGSVFIALGINLFVIPNHLLDGGIIGIGLIAKYALGLKPGLTIIILSLPIYLFAWKYVRSYFYNGIHGLLISSFFIDLFHPLSHVASYPILISSLSGGILIGIGISFLLATKSSAGGTDLLALMVSKKTQINVGVLIFIIDIVVIFLGWLLIPNAHVIYSGIMIIVVGLTTSVITSISD</sequence>
<dbReference type="EMBL" id="CP022315">
    <property type="protein sequence ID" value="ASK62795.1"/>
    <property type="molecule type" value="Genomic_DNA"/>
</dbReference>
<evidence type="ECO:0000256" key="3">
    <source>
        <dbReference type="ARBA" id="ARBA00022692"/>
    </source>
</evidence>
<evidence type="ECO:0008006" key="9">
    <source>
        <dbReference type="Google" id="ProtNLM"/>
    </source>
</evidence>
<feature type="transmembrane region" description="Helical" evidence="6">
    <location>
        <begin position="140"/>
        <end position="161"/>
    </location>
</feature>
<dbReference type="InterPro" id="IPR051461">
    <property type="entry name" value="UPF0750_membrane"/>
</dbReference>
<dbReference type="GO" id="GO:0005886">
    <property type="term" value="C:plasma membrane"/>
    <property type="evidence" value="ECO:0007669"/>
    <property type="project" value="UniProtKB-SubCell"/>
</dbReference>
<feature type="transmembrane region" description="Helical" evidence="6">
    <location>
        <begin position="70"/>
        <end position="91"/>
    </location>
</feature>
<dbReference type="Pfam" id="PF02588">
    <property type="entry name" value="YitT_membrane"/>
    <property type="match status" value="1"/>
</dbReference>
<dbReference type="InterPro" id="IPR003740">
    <property type="entry name" value="YitT"/>
</dbReference>
<reference evidence="7 8" key="1">
    <citation type="submission" date="2017-07" db="EMBL/GenBank/DDBJ databases">
        <title>Virgibacillus sp. LM2416.</title>
        <authorList>
            <person name="Tak E.J."/>
            <person name="Bae J.-W."/>
        </authorList>
    </citation>
    <scope>NUCLEOTIDE SEQUENCE [LARGE SCALE GENOMIC DNA]</scope>
    <source>
        <strain evidence="7 8">LM2416</strain>
    </source>
</reference>
<dbReference type="Proteomes" id="UP000198312">
    <property type="component" value="Chromosome"/>
</dbReference>
<feature type="transmembrane region" description="Helical" evidence="6">
    <location>
        <begin position="167"/>
        <end position="186"/>
    </location>
</feature>
<organism evidence="7 8">
    <name type="scientific">Virgibacillus phasianinus</name>
    <dbReference type="NCBI Taxonomy" id="2017483"/>
    <lineage>
        <taxon>Bacteria</taxon>
        <taxon>Bacillati</taxon>
        <taxon>Bacillota</taxon>
        <taxon>Bacilli</taxon>
        <taxon>Bacillales</taxon>
        <taxon>Bacillaceae</taxon>
        <taxon>Virgibacillus</taxon>
    </lineage>
</organism>
<evidence type="ECO:0000256" key="2">
    <source>
        <dbReference type="ARBA" id="ARBA00022475"/>
    </source>
</evidence>
<dbReference type="PANTHER" id="PTHR33545:SF5">
    <property type="entry name" value="UPF0750 MEMBRANE PROTEIN YITT"/>
    <property type="match status" value="1"/>
</dbReference>
<evidence type="ECO:0000256" key="6">
    <source>
        <dbReference type="SAM" id="Phobius"/>
    </source>
</evidence>
<keyword evidence="4 6" id="KW-1133">Transmembrane helix</keyword>
<evidence type="ECO:0000313" key="7">
    <source>
        <dbReference type="EMBL" id="ASK62795.1"/>
    </source>
</evidence>
<keyword evidence="5 6" id="KW-0472">Membrane</keyword>
<dbReference type="AlphaFoldDB" id="A0A220U405"/>
<dbReference type="PANTHER" id="PTHR33545">
    <property type="entry name" value="UPF0750 MEMBRANE PROTEIN YITT-RELATED"/>
    <property type="match status" value="1"/>
</dbReference>
<feature type="transmembrane region" description="Helical" evidence="6">
    <location>
        <begin position="97"/>
        <end position="119"/>
    </location>
</feature>
<dbReference type="RefSeq" id="WP_089062054.1">
    <property type="nucleotide sequence ID" value="NZ_CP022315.1"/>
</dbReference>
<protein>
    <recommendedName>
        <fullName evidence="9">YitT family protein</fullName>
    </recommendedName>
</protein>
<accession>A0A220U405</accession>